<dbReference type="EMBL" id="KK114075">
    <property type="protein sequence ID" value="KFM61673.1"/>
    <property type="molecule type" value="Genomic_DNA"/>
</dbReference>
<dbReference type="OrthoDB" id="430826at2759"/>
<reference evidence="1 2" key="1">
    <citation type="submission" date="2013-11" db="EMBL/GenBank/DDBJ databases">
        <title>Genome sequencing of Stegodyphus mimosarum.</title>
        <authorList>
            <person name="Bechsgaard J."/>
        </authorList>
    </citation>
    <scope>NUCLEOTIDE SEQUENCE [LARGE SCALE GENOMIC DNA]</scope>
</reference>
<evidence type="ECO:0000313" key="2">
    <source>
        <dbReference type="Proteomes" id="UP000054359"/>
    </source>
</evidence>
<gene>
    <name evidence="1" type="ORF">X975_09301</name>
</gene>
<protein>
    <submittedName>
        <fullName evidence="1">Uncharacterized protein</fullName>
    </submittedName>
</protein>
<feature type="non-terminal residue" evidence="1">
    <location>
        <position position="51"/>
    </location>
</feature>
<name>A0A087T984_STEMI</name>
<accession>A0A087T984</accession>
<sequence length="51" mass="6017">MGELRQARELQNQWAKDYAEEVAKMRKDVANIADIRNALPDKCYRRLVLEP</sequence>
<evidence type="ECO:0000313" key="1">
    <source>
        <dbReference type="EMBL" id="KFM61673.1"/>
    </source>
</evidence>
<dbReference type="AlphaFoldDB" id="A0A087T984"/>
<keyword evidence="2" id="KW-1185">Reference proteome</keyword>
<proteinExistence type="predicted"/>
<dbReference type="Proteomes" id="UP000054359">
    <property type="component" value="Unassembled WGS sequence"/>
</dbReference>
<organism evidence="1 2">
    <name type="scientific">Stegodyphus mimosarum</name>
    <name type="common">African social velvet spider</name>
    <dbReference type="NCBI Taxonomy" id="407821"/>
    <lineage>
        <taxon>Eukaryota</taxon>
        <taxon>Metazoa</taxon>
        <taxon>Ecdysozoa</taxon>
        <taxon>Arthropoda</taxon>
        <taxon>Chelicerata</taxon>
        <taxon>Arachnida</taxon>
        <taxon>Araneae</taxon>
        <taxon>Araneomorphae</taxon>
        <taxon>Entelegynae</taxon>
        <taxon>Eresoidea</taxon>
        <taxon>Eresidae</taxon>
        <taxon>Stegodyphus</taxon>
    </lineage>
</organism>